<dbReference type="InterPro" id="IPR018490">
    <property type="entry name" value="cNMP-bd_dom_sf"/>
</dbReference>
<dbReference type="PROSITE" id="PS00889">
    <property type="entry name" value="CNMP_BINDING_2"/>
    <property type="match status" value="1"/>
</dbReference>
<feature type="domain" description="Cyclic nucleotide-binding" evidence="1">
    <location>
        <begin position="26"/>
        <end position="117"/>
    </location>
</feature>
<evidence type="ECO:0000313" key="2">
    <source>
        <dbReference type="EMBL" id="CCH48252.1"/>
    </source>
</evidence>
<proteinExistence type="predicted"/>
<protein>
    <submittedName>
        <fullName evidence="2">Putative transcriptional regulator, Crp/Fnr family</fullName>
    </submittedName>
</protein>
<dbReference type="PROSITE" id="PS50042">
    <property type="entry name" value="CNMP_BINDING_3"/>
    <property type="match status" value="1"/>
</dbReference>
<dbReference type="Gene3D" id="2.60.120.10">
    <property type="entry name" value="Jelly Rolls"/>
    <property type="match status" value="1"/>
</dbReference>
<dbReference type="KEGG" id="dpi:BN4_11015"/>
<dbReference type="InterPro" id="IPR000595">
    <property type="entry name" value="cNMP-bd_dom"/>
</dbReference>
<dbReference type="EMBL" id="FO203427">
    <property type="protein sequence ID" value="CCH48252.1"/>
    <property type="molecule type" value="Genomic_DNA"/>
</dbReference>
<dbReference type="SMART" id="SM00100">
    <property type="entry name" value="cNMP"/>
    <property type="match status" value="1"/>
</dbReference>
<dbReference type="PATRIC" id="fig|879567.3.peg.1046"/>
<name>M1WRE1_PSEP2</name>
<dbReference type="AlphaFoldDB" id="M1WRE1"/>
<dbReference type="InterPro" id="IPR014710">
    <property type="entry name" value="RmlC-like_jellyroll"/>
</dbReference>
<dbReference type="PANTHER" id="PTHR23011:SF28">
    <property type="entry name" value="CYCLIC NUCLEOTIDE-BINDING DOMAIN CONTAINING PROTEIN"/>
    <property type="match status" value="1"/>
</dbReference>
<dbReference type="eggNOG" id="COG0664">
    <property type="taxonomic scope" value="Bacteria"/>
</dbReference>
<dbReference type="InterPro" id="IPR018488">
    <property type="entry name" value="cNMP-bd_CS"/>
</dbReference>
<dbReference type="STRING" id="1322246.BN4_11015"/>
<keyword evidence="3" id="KW-1185">Reference proteome</keyword>
<dbReference type="Pfam" id="PF00027">
    <property type="entry name" value="cNMP_binding"/>
    <property type="match status" value="1"/>
</dbReference>
<dbReference type="Proteomes" id="UP000011724">
    <property type="component" value="Chromosome"/>
</dbReference>
<dbReference type="PANTHER" id="PTHR23011">
    <property type="entry name" value="CYCLIC NUCLEOTIDE-BINDING DOMAIN CONTAINING PROTEIN"/>
    <property type="match status" value="1"/>
</dbReference>
<organism evidence="2 3">
    <name type="scientific">Pseudodesulfovibrio piezophilus (strain DSM 21447 / JCM 15486 / C1TLV30)</name>
    <name type="common">Desulfovibrio piezophilus</name>
    <dbReference type="NCBI Taxonomy" id="1322246"/>
    <lineage>
        <taxon>Bacteria</taxon>
        <taxon>Pseudomonadati</taxon>
        <taxon>Thermodesulfobacteriota</taxon>
        <taxon>Desulfovibrionia</taxon>
        <taxon>Desulfovibrionales</taxon>
        <taxon>Desulfovibrionaceae</taxon>
    </lineage>
</organism>
<reference evidence="3" key="2">
    <citation type="journal article" date="2013" name="Stand. Genomic Sci.">
        <title>Complete genome sequence of Desulfocapsa sulfexigens, a marine deltaproteobacterium specialized in disproportionating inorganic sulfur compounds.</title>
        <authorList>
            <person name="Finster K.W."/>
            <person name="Kjeldsen K.U."/>
            <person name="Kube M."/>
            <person name="Reinhardt R."/>
            <person name="Mussmann M."/>
            <person name="Amann R."/>
            <person name="Schreiber L."/>
        </authorList>
    </citation>
    <scope>NUCLEOTIDE SEQUENCE [LARGE SCALE GENOMIC DNA]</scope>
    <source>
        <strain evidence="3">DSM 10523 / SB164P1</strain>
    </source>
</reference>
<sequence>MRGAMKEVPFDPENDDIMLHLRNVPAFNALPDRHIRQAMTAASIRRYESGEVIVTEGEFDNQVYFLIFGVLEVSVGGNVVGNLKRLGDVFGEMGIIDGSPRSATIIATRTSLVVTLDDTAIGTLGDGSKIFTQAVMYRVFAEVMAVRLRAANEQISELSRELARLKS</sequence>
<dbReference type="HOGENOM" id="CLU_1537621_0_0_7"/>
<evidence type="ECO:0000313" key="3">
    <source>
        <dbReference type="Proteomes" id="UP000011724"/>
    </source>
</evidence>
<accession>M1WRE1</accession>
<evidence type="ECO:0000259" key="1">
    <source>
        <dbReference type="PROSITE" id="PS50042"/>
    </source>
</evidence>
<dbReference type="SUPFAM" id="SSF51206">
    <property type="entry name" value="cAMP-binding domain-like"/>
    <property type="match status" value="1"/>
</dbReference>
<reference evidence="2 3" key="1">
    <citation type="journal article" date="2013" name="PLoS ONE">
        <title>The first genomic and proteomic characterization of a deep-sea sulfate reducer: insights into the piezophilic lifestyle of Desulfovibrio piezophilus.</title>
        <authorList>
            <person name="Pradel N."/>
            <person name="Ji B."/>
            <person name="Gimenez G."/>
            <person name="Talla E."/>
            <person name="Lenoble P."/>
            <person name="Garel M."/>
            <person name="Tamburini C."/>
            <person name="Fourquet P."/>
            <person name="Lebrun R."/>
            <person name="Bertin P."/>
            <person name="Denis Y."/>
            <person name="Pophillat M."/>
            <person name="Barbe V."/>
            <person name="Ollivier B."/>
            <person name="Dolla A."/>
        </authorList>
    </citation>
    <scope>NUCLEOTIDE SEQUENCE [LARGE SCALE GENOMIC DNA]</scope>
    <source>
        <strain evidence="3">DSM 10523 / SB164P1</strain>
    </source>
</reference>
<dbReference type="CDD" id="cd00038">
    <property type="entry name" value="CAP_ED"/>
    <property type="match status" value="1"/>
</dbReference>
<dbReference type="BioCyc" id="DPIE1322246:BN4_RS05145-MONOMER"/>
<gene>
    <name evidence="2" type="ordered locus">BN4_11015</name>
</gene>